<feature type="region of interest" description="Disordered" evidence="1">
    <location>
        <begin position="1"/>
        <end position="27"/>
    </location>
</feature>
<organism evidence="2 3">
    <name type="scientific">Populus tomentosa</name>
    <name type="common">Chinese white poplar</name>
    <dbReference type="NCBI Taxonomy" id="118781"/>
    <lineage>
        <taxon>Eukaryota</taxon>
        <taxon>Viridiplantae</taxon>
        <taxon>Streptophyta</taxon>
        <taxon>Embryophyta</taxon>
        <taxon>Tracheophyta</taxon>
        <taxon>Spermatophyta</taxon>
        <taxon>Magnoliopsida</taxon>
        <taxon>eudicotyledons</taxon>
        <taxon>Gunneridae</taxon>
        <taxon>Pentapetalae</taxon>
        <taxon>rosids</taxon>
        <taxon>fabids</taxon>
        <taxon>Malpighiales</taxon>
        <taxon>Salicaceae</taxon>
        <taxon>Saliceae</taxon>
        <taxon>Populus</taxon>
    </lineage>
</organism>
<dbReference type="EMBL" id="JAAWWB010000035">
    <property type="protein sequence ID" value="KAG6740725.1"/>
    <property type="molecule type" value="Genomic_DNA"/>
</dbReference>
<feature type="region of interest" description="Disordered" evidence="1">
    <location>
        <begin position="47"/>
        <end position="86"/>
    </location>
</feature>
<dbReference type="AlphaFoldDB" id="A0A8X7Y830"/>
<protein>
    <submittedName>
        <fullName evidence="2">Uncharacterized protein</fullName>
    </submittedName>
</protein>
<proteinExistence type="predicted"/>
<keyword evidence="3" id="KW-1185">Reference proteome</keyword>
<accession>A0A8X7Y830</accession>
<reference evidence="2" key="1">
    <citation type="journal article" date="2020" name="bioRxiv">
        <title>Hybrid origin of Populus tomentosa Carr. identified through genome sequencing and phylogenomic analysis.</title>
        <authorList>
            <person name="An X."/>
            <person name="Gao K."/>
            <person name="Chen Z."/>
            <person name="Li J."/>
            <person name="Yang X."/>
            <person name="Yang X."/>
            <person name="Zhou J."/>
            <person name="Guo T."/>
            <person name="Zhao T."/>
            <person name="Huang S."/>
            <person name="Miao D."/>
            <person name="Khan W.U."/>
            <person name="Rao P."/>
            <person name="Ye M."/>
            <person name="Lei B."/>
            <person name="Liao W."/>
            <person name="Wang J."/>
            <person name="Ji L."/>
            <person name="Li Y."/>
            <person name="Guo B."/>
            <person name="Mustafa N.S."/>
            <person name="Li S."/>
            <person name="Yun Q."/>
            <person name="Keller S.R."/>
            <person name="Mao J."/>
            <person name="Zhang R."/>
            <person name="Strauss S.H."/>
        </authorList>
    </citation>
    <scope>NUCLEOTIDE SEQUENCE</scope>
    <source>
        <strain evidence="2">GM15</strain>
        <tissue evidence="2">Leaf</tissue>
    </source>
</reference>
<dbReference type="OrthoDB" id="693822at2759"/>
<gene>
    <name evidence="2" type="ORF">POTOM_056193</name>
</gene>
<evidence type="ECO:0000256" key="1">
    <source>
        <dbReference type="SAM" id="MobiDB-lite"/>
    </source>
</evidence>
<name>A0A8X7Y830_POPTO</name>
<comment type="caution">
    <text evidence="2">The sequence shown here is derived from an EMBL/GenBank/DDBJ whole genome shotgun (WGS) entry which is preliminary data.</text>
</comment>
<sequence>MYNQQKPDGLPPRVWIPNVTKAGSPRRLAEPKRVLFARKARLVKRDPEWPIKPNKTTLQEPMVKAGDNAEEKSDFRATMPEKASSNSTLAFCPKRNYFAMNEKEEERREADEMTQRYTPGRVICFTYYVERLCYFCGEE</sequence>
<evidence type="ECO:0000313" key="2">
    <source>
        <dbReference type="EMBL" id="KAG6740725.1"/>
    </source>
</evidence>
<evidence type="ECO:0000313" key="3">
    <source>
        <dbReference type="Proteomes" id="UP000886885"/>
    </source>
</evidence>
<dbReference type="Proteomes" id="UP000886885">
    <property type="component" value="Chromosome 18A"/>
</dbReference>